<comment type="caution">
    <text evidence="1">The sequence shown here is derived from an EMBL/GenBank/DDBJ whole genome shotgun (WGS) entry which is preliminary data.</text>
</comment>
<proteinExistence type="predicted"/>
<name>A0A2U1FRU5_9PSEU</name>
<evidence type="ECO:0000313" key="1">
    <source>
        <dbReference type="EMBL" id="PVZ14886.1"/>
    </source>
</evidence>
<dbReference type="InterPro" id="IPR045596">
    <property type="entry name" value="DUF6459"/>
</dbReference>
<reference evidence="1 2" key="1">
    <citation type="submission" date="2018-04" db="EMBL/GenBank/DDBJ databases">
        <title>Genomic Encyclopedia of Type Strains, Phase IV (KMG-IV): sequencing the most valuable type-strain genomes for metagenomic binning, comparative biology and taxonomic classification.</title>
        <authorList>
            <person name="Goeker M."/>
        </authorList>
    </citation>
    <scope>NUCLEOTIDE SEQUENCE [LARGE SCALE GENOMIC DNA]</scope>
    <source>
        <strain evidence="1 2">DSM 45771</strain>
    </source>
</reference>
<dbReference type="Pfam" id="PF20060">
    <property type="entry name" value="DUF6459"/>
    <property type="match status" value="1"/>
</dbReference>
<organism evidence="1 2">
    <name type="scientific">Actinomycetospora cinnamomea</name>
    <dbReference type="NCBI Taxonomy" id="663609"/>
    <lineage>
        <taxon>Bacteria</taxon>
        <taxon>Bacillati</taxon>
        <taxon>Actinomycetota</taxon>
        <taxon>Actinomycetes</taxon>
        <taxon>Pseudonocardiales</taxon>
        <taxon>Pseudonocardiaceae</taxon>
        <taxon>Actinomycetospora</taxon>
    </lineage>
</organism>
<keyword evidence="2" id="KW-1185">Reference proteome</keyword>
<dbReference type="AlphaFoldDB" id="A0A2U1FRU5"/>
<dbReference type="Proteomes" id="UP000245639">
    <property type="component" value="Unassembled WGS sequence"/>
</dbReference>
<evidence type="ECO:0000313" key="2">
    <source>
        <dbReference type="Proteomes" id="UP000245639"/>
    </source>
</evidence>
<dbReference type="RefSeq" id="WP_116706646.1">
    <property type="nucleotide sequence ID" value="NZ_QEKW01000001.1"/>
</dbReference>
<sequence length="179" mass="18531">MVVAGSLVPSLAPARVRRVGEVPAPRVRPLADVLPAPAPRAVDPGPAARTRHAQDELDRLAAALRPVAARLLSAVADVLAGRRPPGHLDALLTPDALATLVRAAPPPGPRRPDRVSPGTVTPAAGLRGLRVCAVGRDTAEVTAVVHGRDRVRALAGRLERAGAGYAAPGRWRLVALWPG</sequence>
<accession>A0A2U1FRU5</accession>
<dbReference type="EMBL" id="QEKW01000001">
    <property type="protein sequence ID" value="PVZ14886.1"/>
    <property type="molecule type" value="Genomic_DNA"/>
</dbReference>
<protein>
    <submittedName>
        <fullName evidence="1">Uncharacterized protein</fullName>
    </submittedName>
</protein>
<gene>
    <name evidence="1" type="ORF">C8D89_101754</name>
</gene>